<dbReference type="InterPro" id="IPR052337">
    <property type="entry name" value="SAT4-like"/>
</dbReference>
<keyword evidence="2 7" id="KW-0812">Transmembrane</keyword>
<feature type="transmembrane region" description="Helical" evidence="7">
    <location>
        <begin position="31"/>
        <end position="53"/>
    </location>
</feature>
<protein>
    <recommendedName>
        <fullName evidence="8">Rhodopsin domain-containing protein</fullName>
    </recommendedName>
</protein>
<evidence type="ECO:0000256" key="4">
    <source>
        <dbReference type="ARBA" id="ARBA00023136"/>
    </source>
</evidence>
<feature type="region of interest" description="Disordered" evidence="6">
    <location>
        <begin position="311"/>
        <end position="332"/>
    </location>
</feature>
<comment type="caution">
    <text evidence="9">The sequence shown here is derived from an EMBL/GenBank/DDBJ whole genome shotgun (WGS) entry which is preliminary data.</text>
</comment>
<feature type="transmembrane region" description="Helical" evidence="7">
    <location>
        <begin position="65"/>
        <end position="86"/>
    </location>
</feature>
<feature type="transmembrane region" description="Helical" evidence="7">
    <location>
        <begin position="106"/>
        <end position="125"/>
    </location>
</feature>
<dbReference type="PANTHER" id="PTHR33048">
    <property type="entry name" value="PTH11-LIKE INTEGRAL MEMBRANE PROTEIN (AFU_ORTHOLOGUE AFUA_5G11245)"/>
    <property type="match status" value="1"/>
</dbReference>
<evidence type="ECO:0000256" key="5">
    <source>
        <dbReference type="ARBA" id="ARBA00038359"/>
    </source>
</evidence>
<keyword evidence="3 7" id="KW-1133">Transmembrane helix</keyword>
<accession>A0ABR4F1U4</accession>
<proteinExistence type="inferred from homology"/>
<evidence type="ECO:0000259" key="8">
    <source>
        <dbReference type="Pfam" id="PF20684"/>
    </source>
</evidence>
<comment type="similarity">
    <text evidence="5">Belongs to the SAT4 family.</text>
</comment>
<evidence type="ECO:0000313" key="10">
    <source>
        <dbReference type="Proteomes" id="UP001600888"/>
    </source>
</evidence>
<feature type="transmembrane region" description="Helical" evidence="7">
    <location>
        <begin position="233"/>
        <end position="251"/>
    </location>
</feature>
<gene>
    <name evidence="9" type="ORF">FJTKL_03347</name>
</gene>
<dbReference type="EMBL" id="JBAWTH010000015">
    <property type="protein sequence ID" value="KAL2288654.1"/>
    <property type="molecule type" value="Genomic_DNA"/>
</dbReference>
<dbReference type="PANTHER" id="PTHR33048:SF47">
    <property type="entry name" value="INTEGRAL MEMBRANE PROTEIN-RELATED"/>
    <property type="match status" value="1"/>
</dbReference>
<dbReference type="InterPro" id="IPR049326">
    <property type="entry name" value="Rhodopsin_dom_fungi"/>
</dbReference>
<keyword evidence="4 7" id="KW-0472">Membrane</keyword>
<evidence type="ECO:0000256" key="6">
    <source>
        <dbReference type="SAM" id="MobiDB-lite"/>
    </source>
</evidence>
<sequence length="409" mass="46164">MSTTDIMDMPAITPPPGVVPNFDDPPNSNTMALVIISVCLAVTTIAMVLRFYSRWAVVRMVQWQDYLLLVAFGIYIAMLAMTYRLSSEVGWFIHRWDLRARDVVEFLHTFIIGTYLFLGLLLFLKTAILMEWIHIFLPDGGNRRNMFFWACHFVIWANIIFCAVTAIIYSLSCVPYQYLWNQTIEGHCRVTTAYLGLSTACFVFATDIIILFIPQRVIWELNMSRSRKAGVSFVFALGMAACAASIVRLYYNVVCADNPDMTYHMSSMMLTAVGECACAILVLCVPAVPKAFTGLKLSGLLPSITSWGRLASSAPHGSSKEPRKRKYTGDGARTWPASAEEVYKRNWQVGSSSERSLVPLEPKSSARHHDLELGNAILCITDFTAKTSYDPDRTVFLEQRSRQHPWMQR</sequence>
<reference evidence="9 10" key="1">
    <citation type="submission" date="2024-03" db="EMBL/GenBank/DDBJ databases">
        <title>A high-quality draft genome sequence of Diaporthe vaccinii, a causative agent of upright dieback and viscid rot disease in cranberry plants.</title>
        <authorList>
            <person name="Sarrasin M."/>
            <person name="Lang B.F."/>
            <person name="Burger G."/>
        </authorList>
    </citation>
    <scope>NUCLEOTIDE SEQUENCE [LARGE SCALE GENOMIC DNA]</scope>
    <source>
        <strain evidence="9 10">IS7</strain>
    </source>
</reference>
<evidence type="ECO:0000256" key="3">
    <source>
        <dbReference type="ARBA" id="ARBA00022989"/>
    </source>
</evidence>
<dbReference type="Pfam" id="PF20684">
    <property type="entry name" value="Fung_rhodopsin"/>
    <property type="match status" value="1"/>
</dbReference>
<organism evidence="9 10">
    <name type="scientific">Diaporthe vaccinii</name>
    <dbReference type="NCBI Taxonomy" id="105482"/>
    <lineage>
        <taxon>Eukaryota</taxon>
        <taxon>Fungi</taxon>
        <taxon>Dikarya</taxon>
        <taxon>Ascomycota</taxon>
        <taxon>Pezizomycotina</taxon>
        <taxon>Sordariomycetes</taxon>
        <taxon>Sordariomycetidae</taxon>
        <taxon>Diaporthales</taxon>
        <taxon>Diaporthaceae</taxon>
        <taxon>Diaporthe</taxon>
        <taxon>Diaporthe eres species complex</taxon>
    </lineage>
</organism>
<feature type="domain" description="Rhodopsin" evidence="8">
    <location>
        <begin position="49"/>
        <end position="289"/>
    </location>
</feature>
<evidence type="ECO:0000313" key="9">
    <source>
        <dbReference type="EMBL" id="KAL2288654.1"/>
    </source>
</evidence>
<feature type="transmembrane region" description="Helical" evidence="7">
    <location>
        <begin position="146"/>
        <end position="171"/>
    </location>
</feature>
<keyword evidence="10" id="KW-1185">Reference proteome</keyword>
<feature type="transmembrane region" description="Helical" evidence="7">
    <location>
        <begin position="191"/>
        <end position="213"/>
    </location>
</feature>
<feature type="transmembrane region" description="Helical" evidence="7">
    <location>
        <begin position="263"/>
        <end position="288"/>
    </location>
</feature>
<comment type="subcellular location">
    <subcellularLocation>
        <location evidence="1">Membrane</location>
        <topology evidence="1">Multi-pass membrane protein</topology>
    </subcellularLocation>
</comment>
<dbReference type="Proteomes" id="UP001600888">
    <property type="component" value="Unassembled WGS sequence"/>
</dbReference>
<evidence type="ECO:0000256" key="2">
    <source>
        <dbReference type="ARBA" id="ARBA00022692"/>
    </source>
</evidence>
<evidence type="ECO:0000256" key="1">
    <source>
        <dbReference type="ARBA" id="ARBA00004141"/>
    </source>
</evidence>
<evidence type="ECO:0000256" key="7">
    <source>
        <dbReference type="SAM" id="Phobius"/>
    </source>
</evidence>
<name>A0ABR4F1U4_9PEZI</name>